<accession>A0AAE0D7Y7</accession>
<protein>
    <recommendedName>
        <fullName evidence="3">NACHT domain-containing protein</fullName>
    </recommendedName>
</protein>
<dbReference type="PANTHER" id="PTHR10039">
    <property type="entry name" value="AMELOGENIN"/>
    <property type="match status" value="1"/>
</dbReference>
<feature type="compositionally biased region" description="Low complexity" evidence="2">
    <location>
        <begin position="1175"/>
        <end position="1197"/>
    </location>
</feature>
<evidence type="ECO:0000313" key="4">
    <source>
        <dbReference type="EMBL" id="KAK2769973.1"/>
    </source>
</evidence>
<feature type="compositionally biased region" description="Low complexity" evidence="2">
    <location>
        <begin position="1150"/>
        <end position="1161"/>
    </location>
</feature>
<feature type="compositionally biased region" description="Polar residues" evidence="2">
    <location>
        <begin position="1083"/>
        <end position="1102"/>
    </location>
</feature>
<feature type="compositionally biased region" description="Basic residues" evidence="2">
    <location>
        <begin position="1466"/>
        <end position="1477"/>
    </location>
</feature>
<dbReference type="Gene3D" id="3.40.50.300">
    <property type="entry name" value="P-loop containing nucleotide triphosphate hydrolases"/>
    <property type="match status" value="1"/>
</dbReference>
<gene>
    <name evidence="4" type="ORF">CKAH01_14909</name>
</gene>
<dbReference type="Pfam" id="PF24883">
    <property type="entry name" value="NPHP3_N"/>
    <property type="match status" value="1"/>
</dbReference>
<feature type="compositionally biased region" description="Basic and acidic residues" evidence="2">
    <location>
        <begin position="1103"/>
        <end position="1114"/>
    </location>
</feature>
<keyword evidence="5" id="KW-1185">Reference proteome</keyword>
<dbReference type="InterPro" id="IPR027417">
    <property type="entry name" value="P-loop_NTPase"/>
</dbReference>
<feature type="compositionally biased region" description="Basic and acidic residues" evidence="2">
    <location>
        <begin position="1165"/>
        <end position="1174"/>
    </location>
</feature>
<comment type="caution">
    <text evidence="4">The sequence shown here is derived from an EMBL/GenBank/DDBJ whole genome shotgun (WGS) entry which is preliminary data.</text>
</comment>
<name>A0AAE0D7Y7_COLKA</name>
<proteinExistence type="predicted"/>
<dbReference type="EMBL" id="VYYT01000102">
    <property type="protein sequence ID" value="KAK2769973.1"/>
    <property type="molecule type" value="Genomic_DNA"/>
</dbReference>
<dbReference type="InterPro" id="IPR056884">
    <property type="entry name" value="NPHP3-like_N"/>
</dbReference>
<evidence type="ECO:0000256" key="2">
    <source>
        <dbReference type="SAM" id="MobiDB-lite"/>
    </source>
</evidence>
<feature type="region of interest" description="Disordered" evidence="2">
    <location>
        <begin position="986"/>
        <end position="1066"/>
    </location>
</feature>
<dbReference type="Proteomes" id="UP001281614">
    <property type="component" value="Unassembled WGS sequence"/>
</dbReference>
<evidence type="ECO:0000256" key="1">
    <source>
        <dbReference type="ARBA" id="ARBA00022737"/>
    </source>
</evidence>
<dbReference type="Pfam" id="PF24809">
    <property type="entry name" value="DUF7708"/>
    <property type="match status" value="1"/>
</dbReference>
<evidence type="ECO:0000313" key="5">
    <source>
        <dbReference type="Proteomes" id="UP001281614"/>
    </source>
</evidence>
<dbReference type="InterPro" id="IPR056125">
    <property type="entry name" value="DUF7708"/>
</dbReference>
<feature type="compositionally biased region" description="Polar residues" evidence="2">
    <location>
        <begin position="1036"/>
        <end position="1046"/>
    </location>
</feature>
<evidence type="ECO:0000259" key="3">
    <source>
        <dbReference type="PROSITE" id="PS50837"/>
    </source>
</evidence>
<dbReference type="InterPro" id="IPR007111">
    <property type="entry name" value="NACHT_NTPase"/>
</dbReference>
<dbReference type="PROSITE" id="PS50837">
    <property type="entry name" value="NACHT"/>
    <property type="match status" value="1"/>
</dbReference>
<dbReference type="PANTHER" id="PTHR10039:SF17">
    <property type="entry name" value="FUNGAL STAND N-TERMINAL GOODBYE DOMAIN-CONTAINING PROTEIN-RELATED"/>
    <property type="match status" value="1"/>
</dbReference>
<sequence>MNRPWQTGSAFSEALIELIPEHTKKKAPQFIQKIVDGKLTSSDDVHVELREWQKHDSQHAQKLKPVFQAINDYDGIIGILCSADPYPSALIWGGLKAVVECFRRYYQVFEQLEGQLKSLTHHLKLLKQYEELFCESEHMKDLLVASYKGIIRFWIKVEEHCTTPGFVRALKTVTSINVTKINEIITDIADTSKIIERLVPVLQEQRRRKERDETVEERQDTHDKLDELLRRASTKDQVETWSRVCEWIMGRDGCKVSERVDRPYEQRVQTRLAGTGDWLLEDPRYNRWLEFGSEANILWLRGGAGVGKSTICSQTIDRLEASRPEATVAFHFFSFDEEQSPRHVYRNVARRLFFSVYSNERDEISEEVLELLRSDSTSIGALQMMIAALVAEAKSCFILLDGLDEELENSKKERWQNARALLTFFITLASAPDSGLKLWCSSQDHREIRQLFTKAEKIQLSAAKNTGDIEKLLQLALNERDYLDTVAESKKEQILADLRKQVNGSFLWATLMLDVIKDALSLADVEEMVSQGIPHDFETYLERMVRRFPLTQHKFISDSLSCLVYAKRPLFLDELCEAIEIHRGWPGDNIQPACLLMRDRLVDACGPLVRVDEGTETMGRQICTLSHGAVKTFLVKHPHALSDRDDCRISPEILGTGCLKYLQQNRYKGLLERGNMTFETSCGSDIKEHALLNYAAKYWHRHLDDVPYTSDLCNTISEFVQSSNFMTCLQVQSLFVGGHFNFWYNSRDELQLASLVRAFPKWFVKKHHCGARIQKEYHAAIGEWSHYLSTQSTYAGKFRGEIERCLWGCLGGANFLHKVPSTIKSFILEDVGVEAPARTVKFYDRVSPDGSEIDLFKLTVQEPESHLVVERWALSRGRSPKLKATQRIILSRESLRLYQHGLKRGVAEKASLLDVTSDGKVLRVGSQFYSGNVGTSPRAEAPLYEPLQLPDGAPSYVQAVSCNTRYFAVAWRDQILEEDVKLQVDSAPATGGNRNDSSDTLLNCSNSSDSSRSSTGSSSYDESTDSDSNSEDARSTTETSENQPAASGSRELNAAPSSNADSLEVRSEFSDRHGYDALDWSDESSLASNSARESWSEGSTSAKSDEIGEDRMLENFDDDSSLSFKEDGFSESGLVESNSGDHDIQLENMSSQHSSLSSAKSLDTFVDRSSDDHSSSGSEQQAPSSMDDSAYDYSSSDQSDDDGEETQAAIARLENLLETRQKKQDGASCEVQIYRLTKENNLPQMKIFSFRQRSQTRLYASPPAFHPTSDLLVWPLGDNEILFANFTENAYFIRTGTKSQPQSCQVSVQCHFSDCGMYLHMASFEGIKMRYTDGEVRLGFKLLVTTHRLSLRKTARSPPHLIYRTSVNLLGDLAEGEQLDVMNLPFSLSWGKDHLFVTEKCLRLLIHRLPLFRDVEKKDITPFAPRGVVHNLGDVFLPKSSLAREIHFFASEEWPKSADSTQSKTKSSRKGKSAEKSKHKYVAHVVLGSQNEAAELHALEGAPNESLYARTAPQGFHLTQEQLGDWDGEQSHVLKQRSQTWRGGELMAKLEKFDMSEDCDIVPYLHY</sequence>
<keyword evidence="1" id="KW-0677">Repeat</keyword>
<dbReference type="SUPFAM" id="SSF52540">
    <property type="entry name" value="P-loop containing nucleoside triphosphate hydrolases"/>
    <property type="match status" value="1"/>
</dbReference>
<reference evidence="4" key="1">
    <citation type="submission" date="2023-02" db="EMBL/GenBank/DDBJ databases">
        <title>Colletotrichum kahawae CIFC_Que2 genome sequencing and assembly.</title>
        <authorList>
            <person name="Baroncelli R."/>
        </authorList>
    </citation>
    <scope>NUCLEOTIDE SEQUENCE</scope>
    <source>
        <strain evidence="4">CIFC_Que2</strain>
    </source>
</reference>
<feature type="domain" description="NACHT" evidence="3">
    <location>
        <begin position="296"/>
        <end position="405"/>
    </location>
</feature>
<organism evidence="4 5">
    <name type="scientific">Colletotrichum kahawae</name>
    <name type="common">Coffee berry disease fungus</name>
    <dbReference type="NCBI Taxonomy" id="34407"/>
    <lineage>
        <taxon>Eukaryota</taxon>
        <taxon>Fungi</taxon>
        <taxon>Dikarya</taxon>
        <taxon>Ascomycota</taxon>
        <taxon>Pezizomycotina</taxon>
        <taxon>Sordariomycetes</taxon>
        <taxon>Hypocreomycetidae</taxon>
        <taxon>Glomerellales</taxon>
        <taxon>Glomerellaceae</taxon>
        <taxon>Colletotrichum</taxon>
        <taxon>Colletotrichum gloeosporioides species complex</taxon>
    </lineage>
</organism>
<feature type="compositionally biased region" description="Low complexity" evidence="2">
    <location>
        <begin position="998"/>
        <end position="1021"/>
    </location>
</feature>
<feature type="region of interest" description="Disordered" evidence="2">
    <location>
        <begin position="1082"/>
        <end position="1205"/>
    </location>
</feature>
<feature type="region of interest" description="Disordered" evidence="2">
    <location>
        <begin position="1458"/>
        <end position="1477"/>
    </location>
</feature>